<dbReference type="InParanoid" id="G0P1W1"/>
<name>G0P1W1_CAEBE</name>
<sequence>MLLNLLLMCIKGKIRHYLHNINWLAVDHMRALDNCSRLSVDFNWRDKDFNQFLKFSMKSDGRLTWLIIYNSHKINLQVVLNVIITLKEKTYFKLNDYTFHPDMSTNFETWKLTFFKPVFSVVHINFLE</sequence>
<dbReference type="AlphaFoldDB" id="G0P1W1"/>
<keyword evidence="2" id="KW-1185">Reference proteome</keyword>
<dbReference type="HOGENOM" id="CLU_1961513_0_0_1"/>
<dbReference type="Proteomes" id="UP000008068">
    <property type="component" value="Unassembled WGS sequence"/>
</dbReference>
<gene>
    <name evidence="1" type="ORF">CAEBREN_20834</name>
</gene>
<evidence type="ECO:0000313" key="1">
    <source>
        <dbReference type="EMBL" id="EGT42831.1"/>
    </source>
</evidence>
<proteinExistence type="predicted"/>
<dbReference type="EMBL" id="GL380019">
    <property type="protein sequence ID" value="EGT42831.1"/>
    <property type="molecule type" value="Genomic_DNA"/>
</dbReference>
<organism evidence="2">
    <name type="scientific">Caenorhabditis brenneri</name>
    <name type="common">Nematode worm</name>
    <dbReference type="NCBI Taxonomy" id="135651"/>
    <lineage>
        <taxon>Eukaryota</taxon>
        <taxon>Metazoa</taxon>
        <taxon>Ecdysozoa</taxon>
        <taxon>Nematoda</taxon>
        <taxon>Chromadorea</taxon>
        <taxon>Rhabditida</taxon>
        <taxon>Rhabditina</taxon>
        <taxon>Rhabditomorpha</taxon>
        <taxon>Rhabditoidea</taxon>
        <taxon>Rhabditidae</taxon>
        <taxon>Peloderinae</taxon>
        <taxon>Caenorhabditis</taxon>
    </lineage>
</organism>
<evidence type="ECO:0000313" key="2">
    <source>
        <dbReference type="Proteomes" id="UP000008068"/>
    </source>
</evidence>
<accession>G0P1W1</accession>
<protein>
    <submittedName>
        <fullName evidence="1">Uncharacterized protein</fullName>
    </submittedName>
</protein>
<reference evidence="2" key="1">
    <citation type="submission" date="2011-07" db="EMBL/GenBank/DDBJ databases">
        <authorList>
            <consortium name="Caenorhabditis brenneri Sequencing and Analysis Consortium"/>
            <person name="Wilson R.K."/>
        </authorList>
    </citation>
    <scope>NUCLEOTIDE SEQUENCE [LARGE SCALE GENOMIC DNA]</scope>
    <source>
        <strain evidence="2">PB2801</strain>
    </source>
</reference>